<dbReference type="GO" id="GO:0008168">
    <property type="term" value="F:methyltransferase activity"/>
    <property type="evidence" value="ECO:0007669"/>
    <property type="project" value="UniProtKB-KW"/>
</dbReference>
<organism evidence="2 3">
    <name type="scientific">Salegentibacter flavus</name>
    <dbReference type="NCBI Taxonomy" id="287099"/>
    <lineage>
        <taxon>Bacteria</taxon>
        <taxon>Pseudomonadati</taxon>
        <taxon>Bacteroidota</taxon>
        <taxon>Flavobacteriia</taxon>
        <taxon>Flavobacteriales</taxon>
        <taxon>Flavobacteriaceae</taxon>
        <taxon>Salegentibacter</taxon>
    </lineage>
</organism>
<dbReference type="Gene3D" id="3.40.50.150">
    <property type="entry name" value="Vaccinia Virus protein VP39"/>
    <property type="match status" value="1"/>
</dbReference>
<name>A0A1I5A1T2_9FLAO</name>
<evidence type="ECO:0000256" key="1">
    <source>
        <dbReference type="ARBA" id="ARBA00022679"/>
    </source>
</evidence>
<reference evidence="2 3" key="1">
    <citation type="submission" date="2016-10" db="EMBL/GenBank/DDBJ databases">
        <authorList>
            <person name="de Groot N.N."/>
        </authorList>
    </citation>
    <scope>NUCLEOTIDE SEQUENCE [LARGE SCALE GENOMIC DNA]</scope>
    <source>
        <strain evidence="2 3">DSM 17794</strain>
    </source>
</reference>
<dbReference type="SUPFAM" id="SSF53335">
    <property type="entry name" value="S-adenosyl-L-methionine-dependent methyltransferases"/>
    <property type="match status" value="1"/>
</dbReference>
<keyword evidence="1 2" id="KW-0808">Transferase</keyword>
<keyword evidence="2" id="KW-0489">Methyltransferase</keyword>
<dbReference type="InterPro" id="IPR029063">
    <property type="entry name" value="SAM-dependent_MTases_sf"/>
</dbReference>
<proteinExistence type="predicted"/>
<gene>
    <name evidence="2" type="ORF">SAMN05660413_01643</name>
</gene>
<dbReference type="RefSeq" id="WP_245760409.1">
    <property type="nucleotide sequence ID" value="NZ_FOVL01000008.1"/>
</dbReference>
<protein>
    <submittedName>
        <fullName evidence="2">Methyltransferase domain-containing protein</fullName>
    </submittedName>
</protein>
<keyword evidence="3" id="KW-1185">Reference proteome</keyword>
<dbReference type="AlphaFoldDB" id="A0A1I5A1T2"/>
<accession>A0A1I5A1T2</accession>
<dbReference type="CDD" id="cd02440">
    <property type="entry name" value="AdoMet_MTases"/>
    <property type="match status" value="1"/>
</dbReference>
<dbReference type="Pfam" id="PF13489">
    <property type="entry name" value="Methyltransf_23"/>
    <property type="match status" value="1"/>
</dbReference>
<dbReference type="EMBL" id="FOVL01000008">
    <property type="protein sequence ID" value="SFN56475.1"/>
    <property type="molecule type" value="Genomic_DNA"/>
</dbReference>
<evidence type="ECO:0000313" key="2">
    <source>
        <dbReference type="EMBL" id="SFN56475.1"/>
    </source>
</evidence>
<sequence length="282" mass="32824">MAGTKIEISKKAFIECRDFLVSDEKFQLVPLVEFEILKTIPVPQNLGSYYESENYISHTDSSKGITNRIYQLVKKHMLDQKLNWIETLKSPGKLLEVGAGTGDFILNAKKRGWLVSGVEPNKSARDLAILKDLDLKKELSEFKGEKYDVICLWHVLEHIPDLEEEISILKDLLNKNGILVIAVPNYKSYDAKYYREFWAAYDVPRHLWHFSQNGIKKLFSQFEFHLIETRPLIFDAYYVSLLSEKNKTCSSNPTKAFFRGWKSNQQAKRTSEYSSLVYFFRK</sequence>
<evidence type="ECO:0000313" key="3">
    <source>
        <dbReference type="Proteomes" id="UP000199153"/>
    </source>
</evidence>
<dbReference type="Proteomes" id="UP000199153">
    <property type="component" value="Unassembled WGS sequence"/>
</dbReference>
<dbReference type="PANTHER" id="PTHR43861">
    <property type="entry name" value="TRANS-ACONITATE 2-METHYLTRANSFERASE-RELATED"/>
    <property type="match status" value="1"/>
</dbReference>
<dbReference type="GO" id="GO:0032259">
    <property type="term" value="P:methylation"/>
    <property type="evidence" value="ECO:0007669"/>
    <property type="project" value="UniProtKB-KW"/>
</dbReference>
<dbReference type="PANTHER" id="PTHR43861:SF3">
    <property type="entry name" value="PUTATIVE (AFU_ORTHOLOGUE AFUA_2G14390)-RELATED"/>
    <property type="match status" value="1"/>
</dbReference>
<dbReference type="STRING" id="287099.SAMN05660413_01643"/>